<dbReference type="InterPro" id="IPR050445">
    <property type="entry name" value="Bact_polysacc_biosynth/exp"/>
</dbReference>
<dbReference type="RefSeq" id="WP_155444184.1">
    <property type="nucleotide sequence ID" value="NZ_JAOQNR010000001.1"/>
</dbReference>
<evidence type="ECO:0000313" key="4">
    <source>
        <dbReference type="Proteomes" id="UP000439113"/>
    </source>
</evidence>
<dbReference type="AlphaFoldDB" id="A0A6N8DIE0"/>
<dbReference type="OrthoDB" id="1523414at2"/>
<keyword evidence="2" id="KW-0472">Membrane</keyword>
<feature type="transmembrane region" description="Helical" evidence="2">
    <location>
        <begin position="28"/>
        <end position="49"/>
    </location>
</feature>
<keyword evidence="1" id="KW-0175">Coiled coil</keyword>
<feature type="transmembrane region" description="Helical" evidence="2">
    <location>
        <begin position="356"/>
        <end position="376"/>
    </location>
</feature>
<proteinExistence type="predicted"/>
<protein>
    <recommendedName>
        <fullName evidence="5">Capsular polysaccharide transport system permease protein</fullName>
    </recommendedName>
</protein>
<reference evidence="3 4" key="1">
    <citation type="submission" date="2019-11" db="EMBL/GenBank/DDBJ databases">
        <title>Whole-genome sequence of a Rhodoblastus acidophilus DSM 142.</title>
        <authorList>
            <person name="Kyndt J.A."/>
            <person name="Meyer T.E."/>
        </authorList>
    </citation>
    <scope>NUCLEOTIDE SEQUENCE [LARGE SCALE GENOMIC DNA]</scope>
    <source>
        <strain evidence="3 4">DSM 142</strain>
    </source>
</reference>
<evidence type="ECO:0000256" key="1">
    <source>
        <dbReference type="SAM" id="Coils"/>
    </source>
</evidence>
<dbReference type="PANTHER" id="PTHR32309:SF13">
    <property type="entry name" value="FERRIC ENTEROBACTIN TRANSPORT PROTEIN FEPE"/>
    <property type="match status" value="1"/>
</dbReference>
<dbReference type="GO" id="GO:0004713">
    <property type="term" value="F:protein tyrosine kinase activity"/>
    <property type="evidence" value="ECO:0007669"/>
    <property type="project" value="TreeGrafter"/>
</dbReference>
<feature type="coiled-coil region" evidence="1">
    <location>
        <begin position="190"/>
        <end position="334"/>
    </location>
</feature>
<dbReference type="PANTHER" id="PTHR32309">
    <property type="entry name" value="TYROSINE-PROTEIN KINASE"/>
    <property type="match status" value="1"/>
</dbReference>
<dbReference type="GO" id="GO:0005886">
    <property type="term" value="C:plasma membrane"/>
    <property type="evidence" value="ECO:0007669"/>
    <property type="project" value="TreeGrafter"/>
</dbReference>
<evidence type="ECO:0008006" key="5">
    <source>
        <dbReference type="Google" id="ProtNLM"/>
    </source>
</evidence>
<keyword evidence="2" id="KW-1133">Transmembrane helix</keyword>
<gene>
    <name evidence="3" type="ORF">GJ654_00760</name>
</gene>
<dbReference type="EMBL" id="WNKS01000001">
    <property type="protein sequence ID" value="MTV29516.1"/>
    <property type="molecule type" value="Genomic_DNA"/>
</dbReference>
<evidence type="ECO:0000313" key="3">
    <source>
        <dbReference type="EMBL" id="MTV29516.1"/>
    </source>
</evidence>
<accession>A0A6N8DIE0</accession>
<comment type="caution">
    <text evidence="3">The sequence shown here is derived from an EMBL/GenBank/DDBJ whole genome shotgun (WGS) entry which is preliminary data.</text>
</comment>
<evidence type="ECO:0000256" key="2">
    <source>
        <dbReference type="SAM" id="Phobius"/>
    </source>
</evidence>
<sequence length="385" mass="42291">MLHETRLLAGQRMAAGGLRFLLARKTPLQLFITALIIVPTVLATLYYGLYASKRYVSESVFVVRSVSSARMSGLAMFFQTFGISRAADDTRAVENFMLSRDALRQLEAILPIRQMFARNGVDVLTIFPHFWTSDSFERLYDYYLDRISVVQDSHTGLTTLKVIAFAPEDAQAIASALLQLGEKLVNSMNARAQSDTVKKAADELALAEERVLKTQQALADFRNAALLIDPTLNSTAAMQTITALATEAARAKAEVVEIEASASANPALKGGRERVQALQQRIAEERALIAGPKGALSDQIGDFDRLALSRELAQKNLASAYASLELARQEARRQQIYIETVAAPNRADESTEPQRLRAIATVFVCSFMLGAVIWILDAGTKEHAH</sequence>
<organism evidence="3 4">
    <name type="scientific">Rhodoblastus acidophilus</name>
    <name type="common">Rhodopseudomonas acidophila</name>
    <dbReference type="NCBI Taxonomy" id="1074"/>
    <lineage>
        <taxon>Bacteria</taxon>
        <taxon>Pseudomonadati</taxon>
        <taxon>Pseudomonadota</taxon>
        <taxon>Alphaproteobacteria</taxon>
        <taxon>Hyphomicrobiales</taxon>
        <taxon>Rhodoblastaceae</taxon>
        <taxon>Rhodoblastus</taxon>
    </lineage>
</organism>
<keyword evidence="2" id="KW-0812">Transmembrane</keyword>
<dbReference type="Proteomes" id="UP000439113">
    <property type="component" value="Unassembled WGS sequence"/>
</dbReference>
<name>A0A6N8DIE0_RHOAC</name>